<evidence type="ECO:0000256" key="1">
    <source>
        <dbReference type="ARBA" id="ARBA00002549"/>
    </source>
</evidence>
<name>A0A077ZAI5_TRITR</name>
<dbReference type="STRING" id="36087.A0A077ZAI5"/>
<dbReference type="InterPro" id="IPR011767">
    <property type="entry name" value="GLR_AS"/>
</dbReference>
<reference evidence="9" key="2">
    <citation type="submission" date="2014-03" db="EMBL/GenBank/DDBJ databases">
        <title>The whipworm genome and dual-species transcriptomics of an intimate host-pathogen interaction.</title>
        <authorList>
            <person name="Foth B.J."/>
            <person name="Tsai I.J."/>
            <person name="Reid A.J."/>
            <person name="Bancroft A.J."/>
            <person name="Nichol S."/>
            <person name="Tracey A."/>
            <person name="Holroyd N."/>
            <person name="Cotton J.A."/>
            <person name="Stanley E.J."/>
            <person name="Zarowiecki M."/>
            <person name="Liu J.Z."/>
            <person name="Huckvale T."/>
            <person name="Cooper P.J."/>
            <person name="Grencis R.K."/>
            <person name="Berriman M."/>
        </authorList>
    </citation>
    <scope>NUCLEOTIDE SEQUENCE [LARGE SCALE GENOMIC DNA]</scope>
</reference>
<keyword evidence="4" id="KW-0813">Transport</keyword>
<accession>A0A077ZAI5</accession>
<dbReference type="EMBL" id="HG806159">
    <property type="protein sequence ID" value="CDW57402.1"/>
    <property type="molecule type" value="Genomic_DNA"/>
</dbReference>
<protein>
    <recommendedName>
        <fullName evidence="3">Glutaredoxin-1</fullName>
    </recommendedName>
</protein>
<comment type="function">
    <text evidence="1">Has a glutathione-disulfide oxidoreductase activity in the presence of NADPH and glutathione reductase. Reduces low molecular weight disulfides and proteins.</text>
</comment>
<comment type="similarity">
    <text evidence="2">Belongs to the glutaredoxin family.</text>
</comment>
<evidence type="ECO:0000256" key="5">
    <source>
        <dbReference type="ARBA" id="ARBA00022982"/>
    </source>
</evidence>
<keyword evidence="7" id="KW-0676">Redox-active center</keyword>
<keyword evidence="10" id="KW-1185">Reference proteome</keyword>
<dbReference type="PANTHER" id="PTHR46185:SF1">
    <property type="entry name" value="GLUTAREDOXIN-1"/>
    <property type="match status" value="1"/>
</dbReference>
<feature type="domain" description="Glutaredoxin" evidence="8">
    <location>
        <begin position="17"/>
        <end position="82"/>
    </location>
</feature>
<evidence type="ECO:0000256" key="2">
    <source>
        <dbReference type="ARBA" id="ARBA00007787"/>
    </source>
</evidence>
<evidence type="ECO:0000256" key="6">
    <source>
        <dbReference type="ARBA" id="ARBA00023157"/>
    </source>
</evidence>
<dbReference type="NCBIfam" id="TIGR02180">
    <property type="entry name" value="GRX_euk"/>
    <property type="match status" value="1"/>
</dbReference>
<evidence type="ECO:0000256" key="4">
    <source>
        <dbReference type="ARBA" id="ARBA00022448"/>
    </source>
</evidence>
<dbReference type="PANTHER" id="PTHR46185">
    <property type="entry name" value="GLUTAREDOXIN-1"/>
    <property type="match status" value="1"/>
</dbReference>
<evidence type="ECO:0000313" key="10">
    <source>
        <dbReference type="Proteomes" id="UP000030665"/>
    </source>
</evidence>
<keyword evidence="6" id="KW-1015">Disulfide bond</keyword>
<proteinExistence type="inferred from homology"/>
<dbReference type="GO" id="GO:0005739">
    <property type="term" value="C:mitochondrion"/>
    <property type="evidence" value="ECO:0007669"/>
    <property type="project" value="TreeGrafter"/>
</dbReference>
<gene>
    <name evidence="9" type="ORF">TTRE_0000569401</name>
</gene>
<dbReference type="PROSITE" id="PS00195">
    <property type="entry name" value="GLUTAREDOXIN_1"/>
    <property type="match status" value="1"/>
</dbReference>
<dbReference type="SUPFAM" id="SSF52833">
    <property type="entry name" value="Thioredoxin-like"/>
    <property type="match status" value="1"/>
</dbReference>
<dbReference type="AlphaFoldDB" id="A0A077ZAI5"/>
<dbReference type="Proteomes" id="UP000030665">
    <property type="component" value="Unassembled WGS sequence"/>
</dbReference>
<dbReference type="GO" id="GO:0015038">
    <property type="term" value="F:glutathione disulfide oxidoreductase activity"/>
    <property type="evidence" value="ECO:0007669"/>
    <property type="project" value="TreeGrafter"/>
</dbReference>
<dbReference type="InterPro" id="IPR002109">
    <property type="entry name" value="Glutaredoxin"/>
</dbReference>
<dbReference type="InterPro" id="IPR036249">
    <property type="entry name" value="Thioredoxin-like_sf"/>
</dbReference>
<dbReference type="CDD" id="cd03419">
    <property type="entry name" value="GRX_GRXh_1_2_like"/>
    <property type="match status" value="1"/>
</dbReference>
<dbReference type="PRINTS" id="PR00160">
    <property type="entry name" value="GLUTAREDOXIN"/>
</dbReference>
<dbReference type="PROSITE" id="PS51354">
    <property type="entry name" value="GLUTAREDOXIN_2"/>
    <property type="match status" value="1"/>
</dbReference>
<keyword evidence="5" id="KW-0249">Electron transport</keyword>
<evidence type="ECO:0000256" key="3">
    <source>
        <dbReference type="ARBA" id="ARBA00013662"/>
    </source>
</evidence>
<evidence type="ECO:0000259" key="8">
    <source>
        <dbReference type="Pfam" id="PF00462"/>
    </source>
</evidence>
<dbReference type="InterPro" id="IPR047185">
    <property type="entry name" value="GLRX1"/>
</dbReference>
<dbReference type="InterPro" id="IPR011899">
    <property type="entry name" value="Glutaredoxin_euk/vir"/>
</dbReference>
<dbReference type="Pfam" id="PF00462">
    <property type="entry name" value="Glutaredoxin"/>
    <property type="match status" value="1"/>
</dbReference>
<dbReference type="Gene3D" id="3.40.30.10">
    <property type="entry name" value="Glutaredoxin"/>
    <property type="match status" value="1"/>
</dbReference>
<dbReference type="InterPro" id="IPR014025">
    <property type="entry name" value="Glutaredoxin_subgr"/>
</dbReference>
<reference evidence="9" key="1">
    <citation type="submission" date="2014-01" db="EMBL/GenBank/DDBJ databases">
        <authorList>
            <person name="Aslett M."/>
        </authorList>
    </citation>
    <scope>NUCLEOTIDE SEQUENCE</scope>
</reference>
<evidence type="ECO:0000256" key="7">
    <source>
        <dbReference type="ARBA" id="ARBA00023284"/>
    </source>
</evidence>
<evidence type="ECO:0000313" key="9">
    <source>
        <dbReference type="EMBL" id="CDW57402.1"/>
    </source>
</evidence>
<dbReference type="OrthoDB" id="418495at2759"/>
<sequence length="108" mass="12022">MSDAMSFVKKLISSKKVVVFTKRSCPYCANVVKVLSFYDLPEDNFEVIDLEDRPDYDAIMGSLKELTGARTVPRVFINEKSIGGSTDLDKIHKSGELGRMLEDLGLTS</sequence>
<organism evidence="9 10">
    <name type="scientific">Trichuris trichiura</name>
    <name type="common">Whipworm</name>
    <name type="synonym">Trichocephalus trichiurus</name>
    <dbReference type="NCBI Taxonomy" id="36087"/>
    <lineage>
        <taxon>Eukaryota</taxon>
        <taxon>Metazoa</taxon>
        <taxon>Ecdysozoa</taxon>
        <taxon>Nematoda</taxon>
        <taxon>Enoplea</taxon>
        <taxon>Dorylaimia</taxon>
        <taxon>Trichinellida</taxon>
        <taxon>Trichuridae</taxon>
        <taxon>Trichuris</taxon>
    </lineage>
</organism>